<comment type="subcellular location">
    <subcellularLocation>
        <location evidence="1">Cell inner membrane</location>
        <topology evidence="1">Multi-pass membrane protein</topology>
    </subcellularLocation>
</comment>
<evidence type="ECO:0000256" key="1">
    <source>
        <dbReference type="ARBA" id="ARBA00004429"/>
    </source>
</evidence>
<dbReference type="Pfam" id="PF06965">
    <property type="entry name" value="Na_H_antiport_1"/>
    <property type="match status" value="1"/>
</dbReference>
<evidence type="ECO:0000313" key="7">
    <source>
        <dbReference type="EMBL" id="MBT0652022.1"/>
    </source>
</evidence>
<reference evidence="7 8" key="1">
    <citation type="submission" date="2021-05" db="EMBL/GenBank/DDBJ databases">
        <title>The draft genome of Geobacter luticola JCM 17780.</title>
        <authorList>
            <person name="Xu Z."/>
            <person name="Masuda Y."/>
            <person name="Itoh H."/>
            <person name="Senoo K."/>
        </authorList>
    </citation>
    <scope>NUCLEOTIDE SEQUENCE [LARGE SCALE GENOMIC DNA]</scope>
    <source>
        <strain evidence="7 8">JCM 17780</strain>
    </source>
</reference>
<keyword evidence="5 6" id="KW-0472">Membrane</keyword>
<proteinExistence type="predicted"/>
<dbReference type="PANTHER" id="PTHR30341">
    <property type="entry name" value="SODIUM ION/PROTON ANTIPORTER NHAA-RELATED"/>
    <property type="match status" value="1"/>
</dbReference>
<feature type="transmembrane region" description="Helical" evidence="6">
    <location>
        <begin position="116"/>
        <end position="136"/>
    </location>
</feature>
<feature type="transmembrane region" description="Helical" evidence="6">
    <location>
        <begin position="287"/>
        <end position="307"/>
    </location>
</feature>
<evidence type="ECO:0000256" key="5">
    <source>
        <dbReference type="ARBA" id="ARBA00023136"/>
    </source>
</evidence>
<feature type="transmembrane region" description="Helical" evidence="6">
    <location>
        <begin position="202"/>
        <end position="228"/>
    </location>
</feature>
<keyword evidence="3 6" id="KW-0812">Transmembrane</keyword>
<keyword evidence="8" id="KW-1185">Reference proteome</keyword>
<evidence type="ECO:0000256" key="4">
    <source>
        <dbReference type="ARBA" id="ARBA00022989"/>
    </source>
</evidence>
<feature type="transmembrane region" description="Helical" evidence="6">
    <location>
        <begin position="86"/>
        <end position="104"/>
    </location>
</feature>
<dbReference type="PANTHER" id="PTHR30341:SF0">
    <property type="entry name" value="NA(+)_H(+) ANTIPORTER NHAA"/>
    <property type="match status" value="1"/>
</dbReference>
<feature type="transmembrane region" description="Helical" evidence="6">
    <location>
        <begin position="12"/>
        <end position="30"/>
    </location>
</feature>
<evidence type="ECO:0000256" key="6">
    <source>
        <dbReference type="SAM" id="Phobius"/>
    </source>
</evidence>
<feature type="transmembrane region" description="Helical" evidence="6">
    <location>
        <begin position="143"/>
        <end position="166"/>
    </location>
</feature>
<dbReference type="Gene3D" id="1.20.1530.10">
    <property type="entry name" value="Na+/H+ antiporter like domain"/>
    <property type="match status" value="1"/>
</dbReference>
<evidence type="ECO:0000256" key="2">
    <source>
        <dbReference type="ARBA" id="ARBA00022475"/>
    </source>
</evidence>
<evidence type="ECO:0000256" key="3">
    <source>
        <dbReference type="ARBA" id="ARBA00022692"/>
    </source>
</evidence>
<organism evidence="7 8">
    <name type="scientific">Geomobilimonas luticola</name>
    <dbReference type="NCBI Taxonomy" id="1114878"/>
    <lineage>
        <taxon>Bacteria</taxon>
        <taxon>Pseudomonadati</taxon>
        <taxon>Thermodesulfobacteriota</taxon>
        <taxon>Desulfuromonadia</taxon>
        <taxon>Geobacterales</taxon>
        <taxon>Geobacteraceae</taxon>
        <taxon>Geomobilimonas</taxon>
    </lineage>
</organism>
<accession>A0ABS5SBL4</accession>
<keyword evidence="4 6" id="KW-1133">Transmembrane helix</keyword>
<dbReference type="InterPro" id="IPR004670">
    <property type="entry name" value="NhaA"/>
</dbReference>
<comment type="caution">
    <text evidence="7">The sequence shown here is derived from an EMBL/GenBank/DDBJ whole genome shotgun (WGS) entry which is preliminary data.</text>
</comment>
<evidence type="ECO:0000313" key="8">
    <source>
        <dbReference type="Proteomes" id="UP000756860"/>
    </source>
</evidence>
<dbReference type="InterPro" id="IPR023171">
    <property type="entry name" value="Na/H_antiporter_dom_sf"/>
</dbReference>
<sequence length="383" mass="41196">MKKHINMLREFSVPLISGVAVALLWVNLAPESYYHFDFDKRFGLFSFHFIVNDFFMVLFFGIAAAEITQSCLPGGDLHPLRKAINPLLATVGGVVGPVVVYLALNAIIGDPSLRRGWGIPTATDIALAWLVASLVFGRRHPAISFLLLLAIADDAIGLAIIAIFYPDPTVPVAPQWLVLVVSGMGVAALLRRRNTQSYWPYIILGGGLSWAGLFMAHLHPALALVFIVPFLPHPPRETKHIFEEDPQDLSPLASFEHEWKVMVDLGLFMFGLANAGVQLTTIGDATWLVLAALAIGKTGGIFIMGWLGQRLGYPLPSKVGMKELALVGLIAGVGLTVALFVAGEAFTDSINQGAAKMGALLSVGCAIVALIAGRVMNVRRIEG</sequence>
<dbReference type="Proteomes" id="UP000756860">
    <property type="component" value="Unassembled WGS sequence"/>
</dbReference>
<feature type="transmembrane region" description="Helical" evidence="6">
    <location>
        <begin position="354"/>
        <end position="373"/>
    </location>
</feature>
<dbReference type="EMBL" id="JAHCVK010000001">
    <property type="protein sequence ID" value="MBT0652022.1"/>
    <property type="molecule type" value="Genomic_DNA"/>
</dbReference>
<feature type="transmembrane region" description="Helical" evidence="6">
    <location>
        <begin position="319"/>
        <end position="342"/>
    </location>
</feature>
<feature type="transmembrane region" description="Helical" evidence="6">
    <location>
        <begin position="42"/>
        <end position="65"/>
    </location>
</feature>
<name>A0ABS5SBL4_9BACT</name>
<keyword evidence="2" id="KW-1003">Cell membrane</keyword>
<dbReference type="RefSeq" id="WP_214173996.1">
    <property type="nucleotide sequence ID" value="NZ_JAHCVK010000001.1"/>
</dbReference>
<gene>
    <name evidence="7" type="ORF">KI810_03075</name>
</gene>
<protein>
    <submittedName>
        <fullName evidence="7">Na+/H+ antiporter NhaA</fullName>
    </submittedName>
</protein>
<feature type="transmembrane region" description="Helical" evidence="6">
    <location>
        <begin position="172"/>
        <end position="190"/>
    </location>
</feature>